<feature type="domain" description="NAD-dependent epimerase/dehydratase" evidence="1">
    <location>
        <begin position="32"/>
        <end position="276"/>
    </location>
</feature>
<dbReference type="OrthoDB" id="2735536at2759"/>
<evidence type="ECO:0000259" key="1">
    <source>
        <dbReference type="Pfam" id="PF01370"/>
    </source>
</evidence>
<dbReference type="InterPro" id="IPR051783">
    <property type="entry name" value="NAD(P)-dependent_oxidoreduct"/>
</dbReference>
<dbReference type="Gene3D" id="3.40.50.720">
    <property type="entry name" value="NAD(P)-binding Rossmann-like Domain"/>
    <property type="match status" value="1"/>
</dbReference>
<dbReference type="Proteomes" id="UP000293360">
    <property type="component" value="Unassembled WGS sequence"/>
</dbReference>
<dbReference type="InterPro" id="IPR001509">
    <property type="entry name" value="Epimerase_deHydtase"/>
</dbReference>
<dbReference type="AlphaFoldDB" id="A0A4Q4SWE5"/>
<dbReference type="InterPro" id="IPR036291">
    <property type="entry name" value="NAD(P)-bd_dom_sf"/>
</dbReference>
<dbReference type="GO" id="GO:0004029">
    <property type="term" value="F:aldehyde dehydrogenase (NAD+) activity"/>
    <property type="evidence" value="ECO:0007669"/>
    <property type="project" value="TreeGrafter"/>
</dbReference>
<sequence>MVTRRNVFITGANGESTEARTALGLEMLIDLGYIGAAVARAFVRAGWDVYGLIRRPEAASQLLKDEITPIIGTLPSPNASSDSLDLAFLSALYSRTKTLDVIVGCTEHVQDYPTHYAQVVTLFRALAATSNANGIRPLVLWTSGSKDYGYTPVEGTPGLAPHLEESPLEAPPFVLPRTTYSLKIFDKENAEFFDAVVLRPPNVYGYSSSYYGIIFEWAEMVASNVKQAKGQDGYELAIDPRTVLSAMHVDDCGEGYVALAEHPDRSQIVGQAFNVGPHSYETTEKLLKALAKEYDIPGGFRFTDTEQARKNASGVIVSLIAWSQWLGSDKIRRVTGWKDKRPLFSENLAVYRRAYECAVKAGHDDVARVAEMKKFFEKHL</sequence>
<organism evidence="2 3">
    <name type="scientific">Monosporascus ibericus</name>
    <dbReference type="NCBI Taxonomy" id="155417"/>
    <lineage>
        <taxon>Eukaryota</taxon>
        <taxon>Fungi</taxon>
        <taxon>Dikarya</taxon>
        <taxon>Ascomycota</taxon>
        <taxon>Pezizomycotina</taxon>
        <taxon>Sordariomycetes</taxon>
        <taxon>Xylariomycetidae</taxon>
        <taxon>Xylariales</taxon>
        <taxon>Xylariales incertae sedis</taxon>
        <taxon>Monosporascus</taxon>
    </lineage>
</organism>
<evidence type="ECO:0000313" key="3">
    <source>
        <dbReference type="Proteomes" id="UP000293360"/>
    </source>
</evidence>
<proteinExistence type="predicted"/>
<dbReference type="PANTHER" id="PTHR48079:SF6">
    <property type="entry name" value="NAD(P)-BINDING DOMAIN-CONTAINING PROTEIN-RELATED"/>
    <property type="match status" value="1"/>
</dbReference>
<dbReference type="PANTHER" id="PTHR48079">
    <property type="entry name" value="PROTEIN YEEZ"/>
    <property type="match status" value="1"/>
</dbReference>
<evidence type="ECO:0000313" key="2">
    <source>
        <dbReference type="EMBL" id="RYO81193.1"/>
    </source>
</evidence>
<reference evidence="2 3" key="1">
    <citation type="submission" date="2018-06" db="EMBL/GenBank/DDBJ databases">
        <title>Complete Genomes of Monosporascus.</title>
        <authorList>
            <person name="Robinson A.J."/>
            <person name="Natvig D.O."/>
        </authorList>
    </citation>
    <scope>NUCLEOTIDE SEQUENCE [LARGE SCALE GENOMIC DNA]</scope>
    <source>
        <strain evidence="2 3">CBS 110550</strain>
    </source>
</reference>
<accession>A0A4Q4SWE5</accession>
<dbReference type="EMBL" id="QJNU01001004">
    <property type="protein sequence ID" value="RYO81193.1"/>
    <property type="molecule type" value="Genomic_DNA"/>
</dbReference>
<dbReference type="SUPFAM" id="SSF51735">
    <property type="entry name" value="NAD(P)-binding Rossmann-fold domains"/>
    <property type="match status" value="1"/>
</dbReference>
<keyword evidence="3" id="KW-1185">Reference proteome</keyword>
<name>A0A4Q4SWE5_9PEZI</name>
<dbReference type="STRING" id="155417.A0A4Q4SWE5"/>
<comment type="caution">
    <text evidence="2">The sequence shown here is derived from an EMBL/GenBank/DDBJ whole genome shotgun (WGS) entry which is preliminary data.</text>
</comment>
<dbReference type="GO" id="GO:0005737">
    <property type="term" value="C:cytoplasm"/>
    <property type="evidence" value="ECO:0007669"/>
    <property type="project" value="TreeGrafter"/>
</dbReference>
<protein>
    <recommendedName>
        <fullName evidence="1">NAD-dependent epimerase/dehydratase domain-containing protein</fullName>
    </recommendedName>
</protein>
<gene>
    <name evidence="2" type="ORF">DL764_009797</name>
</gene>
<dbReference type="Pfam" id="PF01370">
    <property type="entry name" value="Epimerase"/>
    <property type="match status" value="1"/>
</dbReference>